<accession>Q11EC5</accession>
<evidence type="ECO:0000256" key="4">
    <source>
        <dbReference type="ARBA" id="ARBA00022989"/>
    </source>
</evidence>
<dbReference type="PANTHER" id="PTHR32309:SF13">
    <property type="entry name" value="FERRIC ENTEROBACTIN TRANSPORT PROTEIN FEPE"/>
    <property type="match status" value="1"/>
</dbReference>
<keyword evidence="3 8" id="KW-0812">Transmembrane</keyword>
<dbReference type="Pfam" id="PF02706">
    <property type="entry name" value="Wzz"/>
    <property type="match status" value="1"/>
</dbReference>
<keyword evidence="6" id="KW-0175">Coiled coil</keyword>
<comment type="subcellular location">
    <subcellularLocation>
        <location evidence="1">Cell membrane</location>
        <topology evidence="1">Multi-pass membrane protein</topology>
    </subcellularLocation>
</comment>
<dbReference type="GO" id="GO:0005886">
    <property type="term" value="C:plasma membrane"/>
    <property type="evidence" value="ECO:0007669"/>
    <property type="project" value="UniProtKB-SubCell"/>
</dbReference>
<dbReference type="AlphaFoldDB" id="Q11EC5"/>
<dbReference type="STRING" id="266779.Meso_2874"/>
<keyword evidence="4 8" id="KW-1133">Transmembrane helix</keyword>
<dbReference type="InterPro" id="IPR003856">
    <property type="entry name" value="LPS_length_determ_N"/>
</dbReference>
<dbReference type="PANTHER" id="PTHR32309">
    <property type="entry name" value="TYROSINE-PROTEIN KINASE"/>
    <property type="match status" value="1"/>
</dbReference>
<feature type="coiled-coil region" evidence="6">
    <location>
        <begin position="251"/>
        <end position="278"/>
    </location>
</feature>
<evidence type="ECO:0000256" key="7">
    <source>
        <dbReference type="SAM" id="MobiDB-lite"/>
    </source>
</evidence>
<evidence type="ECO:0000256" key="8">
    <source>
        <dbReference type="SAM" id="Phobius"/>
    </source>
</evidence>
<keyword evidence="5 8" id="KW-0472">Membrane</keyword>
<feature type="domain" description="Polysaccharide chain length determinant N-terminal" evidence="9">
    <location>
        <begin position="73"/>
        <end position="159"/>
    </location>
</feature>
<feature type="region of interest" description="Disordered" evidence="7">
    <location>
        <begin position="1"/>
        <end position="23"/>
    </location>
</feature>
<dbReference type="EMBL" id="CP000390">
    <property type="protein sequence ID" value="ABG64250.1"/>
    <property type="molecule type" value="Genomic_DNA"/>
</dbReference>
<dbReference type="Pfam" id="PF13807">
    <property type="entry name" value="GNVR"/>
    <property type="match status" value="1"/>
</dbReference>
<dbReference type="KEGG" id="mes:Meso_2874"/>
<feature type="coiled-coil region" evidence="6">
    <location>
        <begin position="338"/>
        <end position="415"/>
    </location>
</feature>
<evidence type="ECO:0000259" key="9">
    <source>
        <dbReference type="Pfam" id="PF02706"/>
    </source>
</evidence>
<feature type="transmembrane region" description="Helical" evidence="8">
    <location>
        <begin position="480"/>
        <end position="504"/>
    </location>
</feature>
<sequence>MYEVAKPPRGSKKPGGAPAAKPAARGSLLNMLPSAAPAIEPAEPPVTPRLPANEARISDYLERFRRLTPDDVLSWLDRGKYLIALMVLLGVGLALGYAITATPRYTVYTDIVVDPSNLQVVDDDVFANTPQRDTQLLEVESKLRVLTSRNVLERVIDELNLTEDPEFVKPGWFDPIKELISGPPEEEDLKLSVLRALSERVEARREERSYVVVLSVWTDDALKSVEISNAIVDAFETELFESASRSAGRVASSISQRLDELRASVTEAEARAEEFKRENDLQSSGDDLVSARRSGELDTQVLAAQQRQIQLDTRYRELQRALDERSSATLPGFQSETLTTLRAQYNDLQQQLQALSLTYLDRHPRLQAIRTEIASVERAIAAEAQRILNAAKSEADQANMVLTELRQKAQEEENTVFQDNSALVTLRELERDARAKAALYETFLSRSQQITERQQIDTSNIRVISRAVPPTSRSWPPRTMILLAAGALAGLFIGLGLALALGLLRHLRQPHRYAT</sequence>
<evidence type="ECO:0000256" key="1">
    <source>
        <dbReference type="ARBA" id="ARBA00004651"/>
    </source>
</evidence>
<evidence type="ECO:0000256" key="3">
    <source>
        <dbReference type="ARBA" id="ARBA00022692"/>
    </source>
</evidence>
<dbReference type="eggNOG" id="COG3206">
    <property type="taxonomic scope" value="Bacteria"/>
</dbReference>
<dbReference type="HOGENOM" id="CLU_034444_0_0_5"/>
<organism evidence="11">
    <name type="scientific">Chelativorans sp. (strain BNC1)</name>
    <dbReference type="NCBI Taxonomy" id="266779"/>
    <lineage>
        <taxon>Bacteria</taxon>
        <taxon>Pseudomonadati</taxon>
        <taxon>Pseudomonadota</taxon>
        <taxon>Alphaproteobacteria</taxon>
        <taxon>Hyphomicrobiales</taxon>
        <taxon>Phyllobacteriaceae</taxon>
        <taxon>Chelativorans</taxon>
    </lineage>
</organism>
<gene>
    <name evidence="11" type="ordered locus">Meso_2874</name>
</gene>
<protein>
    <submittedName>
        <fullName evidence="11">Lipopolysaccharide biosynthesis</fullName>
    </submittedName>
</protein>
<feature type="domain" description="Tyrosine-protein kinase G-rich" evidence="10">
    <location>
        <begin position="426"/>
        <end position="500"/>
    </location>
</feature>
<dbReference type="OrthoDB" id="230260at2"/>
<evidence type="ECO:0000256" key="2">
    <source>
        <dbReference type="ARBA" id="ARBA00022475"/>
    </source>
</evidence>
<evidence type="ECO:0000259" key="10">
    <source>
        <dbReference type="Pfam" id="PF13807"/>
    </source>
</evidence>
<evidence type="ECO:0000256" key="5">
    <source>
        <dbReference type="ARBA" id="ARBA00023136"/>
    </source>
</evidence>
<evidence type="ECO:0000256" key="6">
    <source>
        <dbReference type="SAM" id="Coils"/>
    </source>
</evidence>
<evidence type="ECO:0000313" key="11">
    <source>
        <dbReference type="EMBL" id="ABG64250.1"/>
    </source>
</evidence>
<feature type="transmembrane region" description="Helical" evidence="8">
    <location>
        <begin position="81"/>
        <end position="99"/>
    </location>
</feature>
<dbReference type="InterPro" id="IPR050445">
    <property type="entry name" value="Bact_polysacc_biosynth/exp"/>
</dbReference>
<dbReference type="InterPro" id="IPR032807">
    <property type="entry name" value="GNVR"/>
</dbReference>
<name>Q11EC5_CHESB</name>
<reference evidence="11" key="1">
    <citation type="submission" date="2006-06" db="EMBL/GenBank/DDBJ databases">
        <title>Complete sequence of chromosome of Chelativorans sp. BNC1.</title>
        <authorList>
            <consortium name="US DOE Joint Genome Institute"/>
            <person name="Copeland A."/>
            <person name="Lucas S."/>
            <person name="Lapidus A."/>
            <person name="Barry K."/>
            <person name="Detter J.C."/>
            <person name="Glavina del Rio T."/>
            <person name="Hammon N."/>
            <person name="Israni S."/>
            <person name="Dalin E."/>
            <person name="Tice H."/>
            <person name="Pitluck S."/>
            <person name="Chertkov O."/>
            <person name="Brettin T."/>
            <person name="Bruce D."/>
            <person name="Han C."/>
            <person name="Tapia R."/>
            <person name="Gilna P."/>
            <person name="Schmutz J."/>
            <person name="Larimer F."/>
            <person name="Land M."/>
            <person name="Hauser L."/>
            <person name="Kyrpides N."/>
            <person name="Mikhailova N."/>
            <person name="Richardson P."/>
        </authorList>
    </citation>
    <scope>NUCLEOTIDE SEQUENCE</scope>
    <source>
        <strain evidence="11">BNC1</strain>
    </source>
</reference>
<dbReference type="GO" id="GO:0004713">
    <property type="term" value="F:protein tyrosine kinase activity"/>
    <property type="evidence" value="ECO:0007669"/>
    <property type="project" value="TreeGrafter"/>
</dbReference>
<keyword evidence="2" id="KW-1003">Cell membrane</keyword>
<proteinExistence type="predicted"/>